<sequence>MGRKEGRKEKGRREEGRRGGRKEGRKKGGRERGRKEKGGRGRKEKGKEKGRRREGGREEGRKGGREEKGRRQERRRGEGRRKGGEGREGGRREGRKKGEGREGERNEGRERGREEGRRREGERERGRKEGEGREGRREGKGREGTEEERNGRGRELDGSKLKNKIRGGREEIRKGRKEERKEGEILEHVGSMGRFQIVYVTLISIPVLMMACHMMLQNFTAGTPDHHCATSLNAAPRNRSAEDETLLVVSLPVENGKPAKCHRFHQKEGWLLNGTMENETQMETEPCRDGWVYNQSIFHKTIVTEWNLVCSSRTLKQMAQSIYMAGVLVGGILFGGLSDRFGRRPILLWCYLQLATTGTATAFSPNFSIYCILRFVTGMSFSGIVMNGVSLCVEWTPTKTRPVLGALNGCAYTTGQLVLAGLAYLFRDWHHLQLVVSLPFFLFFCYSWWLCESARWLITAGKLDQAVTELKKVAKMNRKQGAAGTLNEEFLRSKMKEELASMTSKTSLLDLVRTPTMRRISLCICFVWFSTSFAYYGLVMDLQNFGGDIYLIQLFFGAVDFPAKFISVLTITYIGRRFTQAVALTLAGLTILANIFIPQDMQTLRTTVAVFGKGCLGASFNCIYLYTGELYPTVLRQTGMGLSNTMARIGGIVAPAVKMTGEYIPFLPNLIYGAAPIISGIVAAFLPETRNIPLLETIEQVENRSRNKSQKLDSQQTEGLLVCSKPESKKITA</sequence>
<keyword evidence="4 7" id="KW-1133">Transmembrane helix</keyword>
<dbReference type="Gene3D" id="1.20.1250.20">
    <property type="entry name" value="MFS general substrate transporter like domains"/>
    <property type="match status" value="1"/>
</dbReference>
<feature type="transmembrane region" description="Helical" evidence="7">
    <location>
        <begin position="550"/>
        <end position="574"/>
    </location>
</feature>
<feature type="transmembrane region" description="Helical" evidence="7">
    <location>
        <begin position="321"/>
        <end position="339"/>
    </location>
</feature>
<gene>
    <name evidence="9" type="ORF">NXF25_018546</name>
</gene>
<dbReference type="NCBIfam" id="TIGR00898">
    <property type="entry name" value="2A0119"/>
    <property type="match status" value="1"/>
</dbReference>
<feature type="compositionally biased region" description="Basic and acidic residues" evidence="6">
    <location>
        <begin position="30"/>
        <end position="70"/>
    </location>
</feature>
<feature type="transmembrane region" description="Helical" evidence="7">
    <location>
        <begin position="372"/>
        <end position="393"/>
    </location>
</feature>
<dbReference type="InterPro" id="IPR020846">
    <property type="entry name" value="MFS_dom"/>
</dbReference>
<keyword evidence="3 7" id="KW-0812">Transmembrane</keyword>
<feature type="transmembrane region" description="Helical" evidence="7">
    <location>
        <begin position="346"/>
        <end position="366"/>
    </location>
</feature>
<evidence type="ECO:0000313" key="10">
    <source>
        <dbReference type="Proteomes" id="UP001474421"/>
    </source>
</evidence>
<evidence type="ECO:0000256" key="5">
    <source>
        <dbReference type="ARBA" id="ARBA00023136"/>
    </source>
</evidence>
<keyword evidence="5 7" id="KW-0472">Membrane</keyword>
<dbReference type="InterPro" id="IPR005828">
    <property type="entry name" value="MFS_sugar_transport-like"/>
</dbReference>
<dbReference type="SUPFAM" id="SSF103473">
    <property type="entry name" value="MFS general substrate transporter"/>
    <property type="match status" value="1"/>
</dbReference>
<feature type="compositionally biased region" description="Basic and acidic residues" evidence="6">
    <location>
        <begin position="167"/>
        <end position="180"/>
    </location>
</feature>
<dbReference type="Proteomes" id="UP001474421">
    <property type="component" value="Unassembled WGS sequence"/>
</dbReference>
<dbReference type="AlphaFoldDB" id="A0AAW1ANB0"/>
<comment type="similarity">
    <text evidence="2">Belongs to the major facilitator (TC 2.A.1) superfamily. Organic cation transporter (TC 2.A.1.19) family.</text>
</comment>
<dbReference type="GO" id="GO:0016020">
    <property type="term" value="C:membrane"/>
    <property type="evidence" value="ECO:0007669"/>
    <property type="project" value="InterPro"/>
</dbReference>
<dbReference type="GO" id="GO:0012505">
    <property type="term" value="C:endomembrane system"/>
    <property type="evidence" value="ECO:0007669"/>
    <property type="project" value="UniProtKB-SubCell"/>
</dbReference>
<feature type="transmembrane region" description="Helical" evidence="7">
    <location>
        <begin position="581"/>
        <end position="597"/>
    </location>
</feature>
<dbReference type="Pfam" id="PF00083">
    <property type="entry name" value="Sugar_tr"/>
    <property type="match status" value="1"/>
</dbReference>
<dbReference type="FunFam" id="1.20.1250.20:FF:000023">
    <property type="entry name" value="Solute carrier family 22 member 6"/>
    <property type="match status" value="1"/>
</dbReference>
<evidence type="ECO:0000256" key="3">
    <source>
        <dbReference type="ARBA" id="ARBA00022692"/>
    </source>
</evidence>
<evidence type="ECO:0000256" key="7">
    <source>
        <dbReference type="SAM" id="Phobius"/>
    </source>
</evidence>
<evidence type="ECO:0000256" key="1">
    <source>
        <dbReference type="ARBA" id="ARBA00004127"/>
    </source>
</evidence>
<evidence type="ECO:0000313" key="9">
    <source>
        <dbReference type="EMBL" id="KAK9391216.1"/>
    </source>
</evidence>
<proteinExistence type="inferred from homology"/>
<comment type="subcellular location">
    <subcellularLocation>
        <location evidence="1">Endomembrane system</location>
        <topology evidence="1">Multi-pass membrane protein</topology>
    </subcellularLocation>
</comment>
<keyword evidence="10" id="KW-1185">Reference proteome</keyword>
<evidence type="ECO:0000256" key="4">
    <source>
        <dbReference type="ARBA" id="ARBA00022989"/>
    </source>
</evidence>
<feature type="transmembrane region" description="Helical" evidence="7">
    <location>
        <begin position="666"/>
        <end position="686"/>
    </location>
</feature>
<dbReference type="InterPro" id="IPR036259">
    <property type="entry name" value="MFS_trans_sf"/>
</dbReference>
<dbReference type="PANTHER" id="PTHR24064">
    <property type="entry name" value="SOLUTE CARRIER FAMILY 22 MEMBER"/>
    <property type="match status" value="1"/>
</dbReference>
<feature type="compositionally biased region" description="Basic and acidic residues" evidence="6">
    <location>
        <begin position="80"/>
        <end position="160"/>
    </location>
</feature>
<reference evidence="9 10" key="1">
    <citation type="journal article" date="2024" name="Proc. Natl. Acad. Sci. U.S.A.">
        <title>The genetic regulatory architecture and epigenomic basis for age-related changes in rattlesnake venom.</title>
        <authorList>
            <person name="Hogan M.P."/>
            <person name="Holding M.L."/>
            <person name="Nystrom G.S."/>
            <person name="Colston T.J."/>
            <person name="Bartlett D.A."/>
            <person name="Mason A.J."/>
            <person name="Ellsworth S.A."/>
            <person name="Rautsaw R.M."/>
            <person name="Lawrence K.C."/>
            <person name="Strickland J.L."/>
            <person name="He B."/>
            <person name="Fraser P."/>
            <person name="Margres M.J."/>
            <person name="Gilbert D.M."/>
            <person name="Gibbs H.L."/>
            <person name="Parkinson C.L."/>
            <person name="Rokyta D.R."/>
        </authorList>
    </citation>
    <scope>NUCLEOTIDE SEQUENCE [LARGE SCALE GENOMIC DNA]</scope>
    <source>
        <strain evidence="9">DRR0105</strain>
    </source>
</reference>
<feature type="transmembrane region" description="Helical" evidence="7">
    <location>
        <begin position="520"/>
        <end position="538"/>
    </location>
</feature>
<feature type="domain" description="Major facilitator superfamily (MFS) profile" evidence="8">
    <location>
        <begin position="262"/>
        <end position="691"/>
    </location>
</feature>
<dbReference type="InterPro" id="IPR004749">
    <property type="entry name" value="Orgcat_transp/SVOP"/>
</dbReference>
<name>A0AAW1ANB0_CROAD</name>
<feature type="transmembrane region" description="Helical" evidence="7">
    <location>
        <begin position="197"/>
        <end position="216"/>
    </location>
</feature>
<dbReference type="CDD" id="cd17446">
    <property type="entry name" value="MFS_SLC22A6_OAT1_like"/>
    <property type="match status" value="1"/>
</dbReference>
<feature type="compositionally biased region" description="Basic and acidic residues" evidence="6">
    <location>
        <begin position="1"/>
        <end position="22"/>
    </location>
</feature>
<dbReference type="PROSITE" id="PS50850">
    <property type="entry name" value="MFS"/>
    <property type="match status" value="1"/>
</dbReference>
<comment type="caution">
    <text evidence="9">The sequence shown here is derived from an EMBL/GenBank/DDBJ whole genome shotgun (WGS) entry which is preliminary data.</text>
</comment>
<evidence type="ECO:0000256" key="6">
    <source>
        <dbReference type="SAM" id="MobiDB-lite"/>
    </source>
</evidence>
<feature type="transmembrane region" description="Helical" evidence="7">
    <location>
        <begin position="405"/>
        <end position="426"/>
    </location>
</feature>
<organism evidence="9 10">
    <name type="scientific">Crotalus adamanteus</name>
    <name type="common">Eastern diamondback rattlesnake</name>
    <dbReference type="NCBI Taxonomy" id="8729"/>
    <lineage>
        <taxon>Eukaryota</taxon>
        <taxon>Metazoa</taxon>
        <taxon>Chordata</taxon>
        <taxon>Craniata</taxon>
        <taxon>Vertebrata</taxon>
        <taxon>Euteleostomi</taxon>
        <taxon>Lepidosauria</taxon>
        <taxon>Squamata</taxon>
        <taxon>Bifurcata</taxon>
        <taxon>Unidentata</taxon>
        <taxon>Episquamata</taxon>
        <taxon>Toxicofera</taxon>
        <taxon>Serpentes</taxon>
        <taxon>Colubroidea</taxon>
        <taxon>Viperidae</taxon>
        <taxon>Crotalinae</taxon>
        <taxon>Crotalus</taxon>
    </lineage>
</organism>
<dbReference type="EMBL" id="JAOTOJ010000019">
    <property type="protein sequence ID" value="KAK9391216.1"/>
    <property type="molecule type" value="Genomic_DNA"/>
</dbReference>
<protein>
    <submittedName>
        <fullName evidence="9">Solute carrier family 22 member 6-A-like</fullName>
    </submittedName>
</protein>
<feature type="region of interest" description="Disordered" evidence="6">
    <location>
        <begin position="1"/>
        <end position="180"/>
    </location>
</feature>
<dbReference type="GO" id="GO:0022857">
    <property type="term" value="F:transmembrane transporter activity"/>
    <property type="evidence" value="ECO:0007669"/>
    <property type="project" value="InterPro"/>
</dbReference>
<evidence type="ECO:0000256" key="2">
    <source>
        <dbReference type="ARBA" id="ARBA00009203"/>
    </source>
</evidence>
<accession>A0AAW1ANB0</accession>
<feature type="transmembrane region" description="Helical" evidence="7">
    <location>
        <begin position="432"/>
        <end position="451"/>
    </location>
</feature>
<evidence type="ECO:0000259" key="8">
    <source>
        <dbReference type="PROSITE" id="PS50850"/>
    </source>
</evidence>